<gene>
    <name evidence="3" type="ORF">HMH01_00310</name>
</gene>
<accession>A0A849KY26</accession>
<dbReference type="RefSeq" id="WP_171321340.1">
    <property type="nucleotide sequence ID" value="NZ_JABFBC010000001.1"/>
</dbReference>
<feature type="active site" description="Nucleophile" evidence="1">
    <location>
        <position position="144"/>
    </location>
</feature>
<dbReference type="GO" id="GO:0016740">
    <property type="term" value="F:transferase activity"/>
    <property type="evidence" value="ECO:0007669"/>
    <property type="project" value="InterPro"/>
</dbReference>
<dbReference type="InterPro" id="IPR005490">
    <property type="entry name" value="LD_TPept_cat_dom"/>
</dbReference>
<evidence type="ECO:0000256" key="1">
    <source>
        <dbReference type="PROSITE-ProRule" id="PRU01373"/>
    </source>
</evidence>
<keyword evidence="4" id="KW-1185">Reference proteome</keyword>
<reference evidence="3 4" key="1">
    <citation type="submission" date="2020-05" db="EMBL/GenBank/DDBJ databases">
        <title>Gimesia benthica sp. nov., a novel planctomycete isolated from a deep-sea water sample of the Northwest Indian Ocean.</title>
        <authorList>
            <person name="Wang J."/>
            <person name="Ruan C."/>
            <person name="Song L."/>
            <person name="Zhu Y."/>
            <person name="Li A."/>
            <person name="Zheng X."/>
            <person name="Wang L."/>
            <person name="Lu Z."/>
            <person name="Huang Y."/>
            <person name="Du W."/>
            <person name="Zhou Y."/>
            <person name="Huang L."/>
            <person name="Dai X."/>
        </authorList>
    </citation>
    <scope>NUCLEOTIDE SEQUENCE [LARGE SCALE GENOMIC DNA]</scope>
    <source>
        <strain evidence="3 4">YYQ-30</strain>
    </source>
</reference>
<feature type="domain" description="L,D-TPase catalytic" evidence="2">
    <location>
        <begin position="1"/>
        <end position="168"/>
    </location>
</feature>
<dbReference type="PANTHER" id="PTHR38589">
    <property type="entry name" value="BLR0621 PROTEIN"/>
    <property type="match status" value="1"/>
</dbReference>
<evidence type="ECO:0000259" key="2">
    <source>
        <dbReference type="PROSITE" id="PS52029"/>
    </source>
</evidence>
<proteinExistence type="predicted"/>
<dbReference type="GO" id="GO:0071555">
    <property type="term" value="P:cell wall organization"/>
    <property type="evidence" value="ECO:0007669"/>
    <property type="project" value="UniProtKB-UniRule"/>
</dbReference>
<keyword evidence="1" id="KW-0573">Peptidoglycan synthesis</keyword>
<dbReference type="EMBL" id="JABFBC010000001">
    <property type="protein sequence ID" value="NNU78866.1"/>
    <property type="molecule type" value="Genomic_DNA"/>
</dbReference>
<dbReference type="AlphaFoldDB" id="A0A849KY26"/>
<feature type="active site" description="Proton donor/acceptor" evidence="1">
    <location>
        <position position="132"/>
    </location>
</feature>
<protein>
    <submittedName>
        <fullName evidence="3">L,D-transpeptidase family protein</fullName>
    </submittedName>
</protein>
<dbReference type="GO" id="GO:0008360">
    <property type="term" value="P:regulation of cell shape"/>
    <property type="evidence" value="ECO:0007669"/>
    <property type="project" value="UniProtKB-UniRule"/>
</dbReference>
<name>A0A849KY26_9RHOB</name>
<evidence type="ECO:0000313" key="3">
    <source>
        <dbReference type="EMBL" id="NNU78866.1"/>
    </source>
</evidence>
<keyword evidence="1" id="KW-0133">Cell shape</keyword>
<dbReference type="PROSITE" id="PS52029">
    <property type="entry name" value="LD_TPASE"/>
    <property type="match status" value="1"/>
</dbReference>
<keyword evidence="1" id="KW-0961">Cell wall biogenesis/degradation</keyword>
<comment type="pathway">
    <text evidence="1">Cell wall biogenesis; peptidoglycan biosynthesis.</text>
</comment>
<comment type="caution">
    <text evidence="3">The sequence shown here is derived from an EMBL/GenBank/DDBJ whole genome shotgun (WGS) entry which is preliminary data.</text>
</comment>
<sequence length="169" mass="19159">MRAQDLVVTARGARFRGRSLSCAVGRGGITRDKREGDGATPAGVHGFVGLLYRPDRIARSLLPDWARPIGAFDRWSDDPRDPDYNHYLPGAPDHPYGTERLRRRDPLYDVVLLTDWNWPYAEKGRGSAIFVHVWRKPRHPTAGCVAFALPDLLWIVNRLRHADRLIVKG</sequence>
<organism evidence="3 4">
    <name type="scientific">Halovulum dunhuangense</name>
    <dbReference type="NCBI Taxonomy" id="1505036"/>
    <lineage>
        <taxon>Bacteria</taxon>
        <taxon>Pseudomonadati</taxon>
        <taxon>Pseudomonadota</taxon>
        <taxon>Alphaproteobacteria</taxon>
        <taxon>Rhodobacterales</taxon>
        <taxon>Paracoccaceae</taxon>
        <taxon>Halovulum</taxon>
    </lineage>
</organism>
<dbReference type="GO" id="GO:0009252">
    <property type="term" value="P:peptidoglycan biosynthetic process"/>
    <property type="evidence" value="ECO:0007669"/>
    <property type="project" value="UniProtKB-KW"/>
</dbReference>
<dbReference type="Proteomes" id="UP000572377">
    <property type="component" value="Unassembled WGS sequence"/>
</dbReference>
<dbReference type="Pfam" id="PF03734">
    <property type="entry name" value="YkuD"/>
    <property type="match status" value="1"/>
</dbReference>
<dbReference type="PANTHER" id="PTHR38589:SF1">
    <property type="entry name" value="BLR0621 PROTEIN"/>
    <property type="match status" value="1"/>
</dbReference>
<evidence type="ECO:0000313" key="4">
    <source>
        <dbReference type="Proteomes" id="UP000572377"/>
    </source>
</evidence>